<dbReference type="EMBL" id="CDMZ01000011">
    <property type="protein sequence ID" value="CEM04410.1"/>
    <property type="molecule type" value="Genomic_DNA"/>
</dbReference>
<feature type="compositionally biased region" description="Basic and acidic residues" evidence="1">
    <location>
        <begin position="1"/>
        <end position="10"/>
    </location>
</feature>
<gene>
    <name evidence="2" type="ORF">Cvel_2536</name>
</gene>
<reference evidence="2" key="1">
    <citation type="submission" date="2014-11" db="EMBL/GenBank/DDBJ databases">
        <authorList>
            <person name="Otto D Thomas"/>
            <person name="Naeem Raeece"/>
        </authorList>
    </citation>
    <scope>NUCLEOTIDE SEQUENCE</scope>
</reference>
<feature type="compositionally biased region" description="Acidic residues" evidence="1">
    <location>
        <begin position="17"/>
        <end position="26"/>
    </location>
</feature>
<evidence type="ECO:0000256" key="1">
    <source>
        <dbReference type="SAM" id="MobiDB-lite"/>
    </source>
</evidence>
<feature type="region of interest" description="Disordered" evidence="1">
    <location>
        <begin position="1"/>
        <end position="43"/>
    </location>
</feature>
<proteinExistence type="predicted"/>
<feature type="compositionally biased region" description="Low complexity" evidence="1">
    <location>
        <begin position="31"/>
        <end position="43"/>
    </location>
</feature>
<protein>
    <submittedName>
        <fullName evidence="2">Uncharacterized protein</fullName>
    </submittedName>
</protein>
<name>A0A0G4EZZ5_9ALVE</name>
<accession>A0A0G4EZZ5</accession>
<dbReference type="VEuPathDB" id="CryptoDB:Cvel_2536"/>
<dbReference type="AlphaFoldDB" id="A0A0G4EZZ5"/>
<feature type="region of interest" description="Disordered" evidence="1">
    <location>
        <begin position="67"/>
        <end position="99"/>
    </location>
</feature>
<feature type="compositionally biased region" description="Low complexity" evidence="1">
    <location>
        <begin position="67"/>
        <end position="88"/>
    </location>
</feature>
<evidence type="ECO:0000313" key="2">
    <source>
        <dbReference type="EMBL" id="CEM04410.1"/>
    </source>
</evidence>
<organism evidence="2">
    <name type="scientific">Chromera velia CCMP2878</name>
    <dbReference type="NCBI Taxonomy" id="1169474"/>
    <lineage>
        <taxon>Eukaryota</taxon>
        <taxon>Sar</taxon>
        <taxon>Alveolata</taxon>
        <taxon>Colpodellida</taxon>
        <taxon>Chromeraceae</taxon>
        <taxon>Chromera</taxon>
    </lineage>
</organism>
<sequence>MKTFMCKDESVDSVNPPEDEEDEEVIQEATSSSDAAGASNSSASSSSAVVGALAGALNSSASSSSAMAGALNSSTSSSSAAAGVSAPAKKQKKRKKQNEQTMSMPFWHLWCHRMGQHAGSLIKPYNIHVGMLTVMKRDVFPEEEFLLVTKHAASSFVCLNWFSRSRKEGAGRFEGTYQGLFSLSKTYSRNFSTLAPFKWCPLWILTNVLFFAIVA</sequence>